<gene>
    <name evidence="7" type="primary">ga23905</name>
    <name evidence="7" type="ORF">PR202_ga23905</name>
</gene>
<proteinExistence type="predicted"/>
<accession>A0AAV5D7H7</accession>
<dbReference type="AlphaFoldDB" id="A0AAV5D7H7"/>
<dbReference type="GO" id="GO:0003723">
    <property type="term" value="F:RNA binding"/>
    <property type="evidence" value="ECO:0007669"/>
    <property type="project" value="UniProtKB-UniRule"/>
</dbReference>
<evidence type="ECO:0000256" key="2">
    <source>
        <dbReference type="ARBA" id="ARBA00022884"/>
    </source>
</evidence>
<dbReference type="Pfam" id="PF00035">
    <property type="entry name" value="dsrm"/>
    <property type="match status" value="2"/>
</dbReference>
<evidence type="ECO:0000256" key="1">
    <source>
        <dbReference type="ARBA" id="ARBA00022737"/>
    </source>
</evidence>
<dbReference type="Proteomes" id="UP001054889">
    <property type="component" value="Unassembled WGS sequence"/>
</dbReference>
<dbReference type="SUPFAM" id="SSF54768">
    <property type="entry name" value="dsRNA-binding domain-like"/>
    <property type="match status" value="2"/>
</dbReference>
<feature type="compositionally biased region" description="Basic and acidic residues" evidence="5">
    <location>
        <begin position="486"/>
        <end position="497"/>
    </location>
</feature>
<name>A0AAV5D7H7_ELECO</name>
<feature type="compositionally biased region" description="Basic and acidic residues" evidence="5">
    <location>
        <begin position="294"/>
        <end position="305"/>
    </location>
</feature>
<evidence type="ECO:0000313" key="7">
    <source>
        <dbReference type="EMBL" id="GJN06201.1"/>
    </source>
</evidence>
<dbReference type="PANTHER" id="PTHR46031:SF26">
    <property type="entry name" value="DOUBLE-STRANDED RNA-BINDING PROTEIN 2"/>
    <property type="match status" value="1"/>
</dbReference>
<feature type="compositionally biased region" description="Polar residues" evidence="5">
    <location>
        <begin position="517"/>
        <end position="529"/>
    </location>
</feature>
<comment type="caution">
    <text evidence="7">The sequence shown here is derived from an EMBL/GenBank/DDBJ whole genome shotgun (WGS) entry which is preliminary data.</text>
</comment>
<sequence length="542" mass="58821">MGEEAAVERYEPGPAFEEVKEETMLDIPPTDSTEFWLIQWIKDKDLLVSDFHGKELSLKLNKDGKLGCLESSTGKSYGVVSFASQQPNATVFLPTGSETKAEAQKDPKVELQNYAQKRGVQAPLYCVIQGPPHKPLFKSKVVIAGLTFESPEEYHTQKAAERAAAELALTSVPDQLLVSSQSYKDALKKLAEKEHYPLPRYNTMVNTLNTDVPFISTVEYGGRKGSGSSPPVIGGSDMQNVMITPSSDQEIQSREPGSSVPKISTVTCHKKDDSDAVNSVGNSANRGEQETEERESAKQEAQKDPKAELIKYAQKRGVQAPLYCVIQGPPHKPLFKSKVVIAGLTFESPEEYRTRRAAETAAAEIALTSVPDQLLVSSQSYKDALKKLAEKERYPLPRYNTMVNTLNTDAPFISTVEYGGRKGSGSSPPVIGGSDMQNAMITSGEPGSSVPKISTVTCQKTDDSDAGSSKKTLAKKGYCSRQGEQTPEHNSKEDESNVGHPDVSGKTCEGPDAPGAESNTATEMPQSTPEMPPKKKLKITKQ</sequence>
<feature type="compositionally biased region" description="Low complexity" evidence="5">
    <location>
        <begin position="424"/>
        <end position="434"/>
    </location>
</feature>
<feature type="region of interest" description="Disordered" evidence="5">
    <location>
        <begin position="418"/>
        <end position="542"/>
    </location>
</feature>
<feature type="compositionally biased region" description="Polar residues" evidence="5">
    <location>
        <begin position="276"/>
        <end position="286"/>
    </location>
</feature>
<feature type="domain" description="DRBM" evidence="6">
    <location>
        <begin position="304"/>
        <end position="372"/>
    </location>
</feature>
<keyword evidence="8" id="KW-1185">Reference proteome</keyword>
<dbReference type="EMBL" id="BQKI01000012">
    <property type="protein sequence ID" value="GJN06201.1"/>
    <property type="molecule type" value="Genomic_DNA"/>
</dbReference>
<dbReference type="PROSITE" id="PS50137">
    <property type="entry name" value="DS_RBD"/>
    <property type="match status" value="2"/>
</dbReference>
<feature type="region of interest" description="Disordered" evidence="5">
    <location>
        <begin position="246"/>
        <end position="305"/>
    </location>
</feature>
<evidence type="ECO:0000256" key="3">
    <source>
        <dbReference type="ARBA" id="ARBA00037597"/>
    </source>
</evidence>
<keyword evidence="2 4" id="KW-0694">RNA-binding</keyword>
<dbReference type="InterPro" id="IPR014720">
    <property type="entry name" value="dsRBD_dom"/>
</dbReference>
<reference evidence="7" key="2">
    <citation type="submission" date="2021-12" db="EMBL/GenBank/DDBJ databases">
        <title>Resequencing data analysis of finger millet.</title>
        <authorList>
            <person name="Hatakeyama M."/>
            <person name="Aluri S."/>
            <person name="Balachadran M.T."/>
            <person name="Sivarajan S.R."/>
            <person name="Poveda L."/>
            <person name="Shimizu-Inatsugi R."/>
            <person name="Schlapbach R."/>
            <person name="Sreeman S.M."/>
            <person name="Shimizu K.K."/>
        </authorList>
    </citation>
    <scope>NUCLEOTIDE SEQUENCE</scope>
</reference>
<dbReference type="PANTHER" id="PTHR46031">
    <property type="match status" value="1"/>
</dbReference>
<organism evidence="7 8">
    <name type="scientific">Eleusine coracana subsp. coracana</name>
    <dbReference type="NCBI Taxonomy" id="191504"/>
    <lineage>
        <taxon>Eukaryota</taxon>
        <taxon>Viridiplantae</taxon>
        <taxon>Streptophyta</taxon>
        <taxon>Embryophyta</taxon>
        <taxon>Tracheophyta</taxon>
        <taxon>Spermatophyta</taxon>
        <taxon>Magnoliopsida</taxon>
        <taxon>Liliopsida</taxon>
        <taxon>Poales</taxon>
        <taxon>Poaceae</taxon>
        <taxon>PACMAD clade</taxon>
        <taxon>Chloridoideae</taxon>
        <taxon>Cynodonteae</taxon>
        <taxon>Eleusininae</taxon>
        <taxon>Eleusine</taxon>
    </lineage>
</organism>
<evidence type="ECO:0000256" key="4">
    <source>
        <dbReference type="PROSITE-ProRule" id="PRU00266"/>
    </source>
</evidence>
<reference evidence="7" key="1">
    <citation type="journal article" date="2018" name="DNA Res.">
        <title>Multiple hybrid de novo genome assembly of finger millet, an orphan allotetraploid crop.</title>
        <authorList>
            <person name="Hatakeyama M."/>
            <person name="Aluri S."/>
            <person name="Balachadran M.T."/>
            <person name="Sivarajan S.R."/>
            <person name="Patrignani A."/>
            <person name="Gruter S."/>
            <person name="Poveda L."/>
            <person name="Shimizu-Inatsugi R."/>
            <person name="Baeten J."/>
            <person name="Francoijs K.J."/>
            <person name="Nataraja K.N."/>
            <person name="Reddy Y.A.N."/>
            <person name="Phadnis S."/>
            <person name="Ravikumar R.L."/>
            <person name="Schlapbach R."/>
            <person name="Sreeman S.M."/>
            <person name="Shimizu K.K."/>
        </authorList>
    </citation>
    <scope>NUCLEOTIDE SEQUENCE</scope>
</reference>
<evidence type="ECO:0000256" key="5">
    <source>
        <dbReference type="SAM" id="MobiDB-lite"/>
    </source>
</evidence>
<evidence type="ECO:0000313" key="8">
    <source>
        <dbReference type="Proteomes" id="UP001054889"/>
    </source>
</evidence>
<comment type="function">
    <text evidence="3">Binds double-stranded RNA.</text>
</comment>
<feature type="domain" description="DRBM" evidence="6">
    <location>
        <begin position="106"/>
        <end position="174"/>
    </location>
</feature>
<protein>
    <recommendedName>
        <fullName evidence="6">DRBM domain-containing protein</fullName>
    </recommendedName>
</protein>
<dbReference type="Gene3D" id="3.30.160.20">
    <property type="match status" value="2"/>
</dbReference>
<keyword evidence="1" id="KW-0677">Repeat</keyword>
<evidence type="ECO:0000259" key="6">
    <source>
        <dbReference type="PROSITE" id="PS50137"/>
    </source>
</evidence>
<dbReference type="SMART" id="SM00358">
    <property type="entry name" value="DSRM"/>
    <property type="match status" value="2"/>
</dbReference>